<organism evidence="3 4">
    <name type="scientific">Prosthecobacter fluviatilis</name>
    <dbReference type="NCBI Taxonomy" id="445931"/>
    <lineage>
        <taxon>Bacteria</taxon>
        <taxon>Pseudomonadati</taxon>
        <taxon>Verrucomicrobiota</taxon>
        <taxon>Verrucomicrobiia</taxon>
        <taxon>Verrucomicrobiales</taxon>
        <taxon>Verrucomicrobiaceae</taxon>
        <taxon>Prosthecobacter</taxon>
    </lineage>
</organism>
<keyword evidence="1" id="KW-0812">Transmembrane</keyword>
<protein>
    <submittedName>
        <fullName evidence="3">Efflux RND transporter permease subunit</fullName>
    </submittedName>
</protein>
<dbReference type="PANTHER" id="PTHR32063">
    <property type="match status" value="1"/>
</dbReference>
<reference evidence="4" key="1">
    <citation type="journal article" date="2019" name="Int. J. Syst. Evol. Microbiol.">
        <title>The Global Catalogue of Microorganisms (GCM) 10K type strain sequencing project: providing services to taxonomists for standard genome sequencing and annotation.</title>
        <authorList>
            <consortium name="The Broad Institute Genomics Platform"/>
            <consortium name="The Broad Institute Genome Sequencing Center for Infectious Disease"/>
            <person name="Wu L."/>
            <person name="Ma J."/>
        </authorList>
    </citation>
    <scope>NUCLEOTIDE SEQUENCE [LARGE SCALE GENOMIC DNA]</scope>
    <source>
        <strain evidence="4">CGMCC 4.1469</strain>
    </source>
</reference>
<feature type="transmembrane region" description="Helical" evidence="1">
    <location>
        <begin position="958"/>
        <end position="982"/>
    </location>
</feature>
<dbReference type="InterPro" id="IPR001036">
    <property type="entry name" value="Acrflvin-R"/>
</dbReference>
<evidence type="ECO:0000256" key="1">
    <source>
        <dbReference type="SAM" id="Phobius"/>
    </source>
</evidence>
<feature type="transmembrane region" description="Helical" evidence="1">
    <location>
        <begin position="12"/>
        <end position="30"/>
    </location>
</feature>
<dbReference type="PANTHER" id="PTHR32063:SF0">
    <property type="entry name" value="SWARMING MOTILITY PROTEIN SWRC"/>
    <property type="match status" value="1"/>
</dbReference>
<comment type="caution">
    <text evidence="3">The sequence shown here is derived from an EMBL/GenBank/DDBJ whole genome shotgun (WGS) entry which is preliminary data.</text>
</comment>
<dbReference type="Gene3D" id="1.20.1640.10">
    <property type="entry name" value="Multidrug efflux transporter AcrB transmembrane domain"/>
    <property type="match status" value="2"/>
</dbReference>
<keyword evidence="1" id="KW-0472">Membrane</keyword>
<dbReference type="Gene3D" id="3.30.2090.10">
    <property type="entry name" value="Multidrug efflux transporter AcrB TolC docking domain, DN and DC subdomains"/>
    <property type="match status" value="2"/>
</dbReference>
<dbReference type="Gene3D" id="3.30.70.1430">
    <property type="entry name" value="Multidrug efflux transporter AcrB pore domain"/>
    <property type="match status" value="2"/>
</dbReference>
<dbReference type="SUPFAM" id="SSF82866">
    <property type="entry name" value="Multidrug efflux transporter AcrB transmembrane domain"/>
    <property type="match status" value="2"/>
</dbReference>
<dbReference type="SUPFAM" id="SSF82714">
    <property type="entry name" value="Multidrug efflux transporter AcrB TolC docking domain, DN and DC subdomains"/>
    <property type="match status" value="2"/>
</dbReference>
<feature type="transmembrane region" description="Helical" evidence="1">
    <location>
        <begin position="336"/>
        <end position="352"/>
    </location>
</feature>
<feature type="transmembrane region" description="Helical" evidence="1">
    <location>
        <begin position="529"/>
        <end position="546"/>
    </location>
</feature>
<feature type="transmembrane region" description="Helical" evidence="1">
    <location>
        <begin position="856"/>
        <end position="876"/>
    </location>
</feature>
<keyword evidence="1" id="KW-1133">Transmembrane helix</keyword>
<dbReference type="EMBL" id="JBHSMQ010000012">
    <property type="protein sequence ID" value="MFC5457695.1"/>
    <property type="molecule type" value="Genomic_DNA"/>
</dbReference>
<dbReference type="InterPro" id="IPR027463">
    <property type="entry name" value="AcrB_DN_DC_subdom"/>
</dbReference>
<proteinExistence type="predicted"/>
<feature type="transmembrane region" description="Helical" evidence="1">
    <location>
        <begin position="896"/>
        <end position="919"/>
    </location>
</feature>
<keyword evidence="4" id="KW-1185">Reference proteome</keyword>
<sequence>MQWLARICVQRPVLASVIVLVFVVVGLIGYSRLPVDRFPKVDFPTVAITTRLDGATPKEVETQITDKIEEAVNTVSGIDELRSVSSEGISQVIVVFLLEKNVDVAAQEIRDRVNRITSDLPDDADPPIVEKLDPDAAPILNVALTADKPAREITEYADKVLRRQLESVPGVGQVTLLGGRKRQINVWMDPVRLKSFNLTAIDVQRALRAQNVQIPAGTVKDAASQAGLRVLGKAASVAELRQMVVREKDGGMVRLQDVARVEDGEEEPQTAARRNGTPSVVLSLRKQSGENTIKVVDAVKERLDEMKKILPAGYAVNVVRDNSIVIRTSTHAVQEHLVLGALFAALIVLLFLGNTRATFISALSIPTSLIAAFGVMWAQDVTMNQISLVALALAVGIVIDDAIIVVENIFHHMEEKGEDAHEAAINGTREIGLAVMATTLSLLAVFVPVAFLSGIVGMFLKSFGLTMAFAIAVSMLISFTLVPSLAARMLARRRRSWVERVLDRVVGAFYRPIEAVYMVMLRFSMRHRWVIVLACLGALATLPLLMRTVQKSFMPPTEEAEFIVNLRLPEGTTLAATDLQGERVARSIRALPGVESTLLTIGDNDQRVQNLAGIYVRLTEPDTREATQQDIMDQVRKEILPKFPAEWRMTVLAVPPFNTGQSSANVQFYIAGPDLDRLTSATDVIMKEAKNIPGIRDLDSTLISGKPEITASVDRSKAGQMGVNIADLSTTLRLLVGGLDVSTYDEAGEQYDIHLRAEAGYRNNLQAMEQLSVPGAGGTPVALDNVLKLEQTSGPSQIDRLNRRRQVTITANNAPDVGESQIVEAIDALVKKQNLPADYSSGAAGRSKEMARTGRAFGMAFLMAFVFMYLILAAQFESWLHPLTILLALPLTLPFAILSLIIFGQSLNLFSMLGVLVLFGMVKKNGILQIDHTIQLRERGMDRLDAILKANKDRLRPILMTTLAFVAGMVPMMLARGVGAAFNNATAGVILGGQTLSLLLTLLATPVIYSYFDDIVQWRRRRAEKRAARRAAREAALPPESASASV</sequence>
<feature type="transmembrane region" description="Helical" evidence="1">
    <location>
        <begin position="431"/>
        <end position="460"/>
    </location>
</feature>
<feature type="transmembrane region" description="Helical" evidence="1">
    <location>
        <begin position="988"/>
        <end position="1012"/>
    </location>
</feature>
<feature type="transmembrane region" description="Helical" evidence="1">
    <location>
        <begin position="385"/>
        <end position="410"/>
    </location>
</feature>
<gene>
    <name evidence="3" type="ORF">ACFQDI_22695</name>
</gene>
<feature type="transmembrane region" description="Helical" evidence="1">
    <location>
        <begin position="466"/>
        <end position="489"/>
    </location>
</feature>
<dbReference type="Pfam" id="PF00873">
    <property type="entry name" value="ACR_tran"/>
    <property type="match status" value="1"/>
</dbReference>
<feature type="transmembrane region" description="Helical" evidence="1">
    <location>
        <begin position="359"/>
        <end position="379"/>
    </location>
</feature>
<dbReference type="SUPFAM" id="SSF82693">
    <property type="entry name" value="Multidrug efflux transporter AcrB pore domain, PN1, PN2, PC1 and PC2 subdomains"/>
    <property type="match status" value="3"/>
</dbReference>
<dbReference type="PRINTS" id="PR00702">
    <property type="entry name" value="ACRIFLAVINRP"/>
</dbReference>
<evidence type="ECO:0000259" key="2">
    <source>
        <dbReference type="PROSITE" id="PS50156"/>
    </source>
</evidence>
<evidence type="ECO:0000313" key="3">
    <source>
        <dbReference type="EMBL" id="MFC5457695.1"/>
    </source>
</evidence>
<evidence type="ECO:0000313" key="4">
    <source>
        <dbReference type="Proteomes" id="UP001596052"/>
    </source>
</evidence>
<accession>A0ABW0KW96</accession>
<feature type="domain" description="SSD" evidence="2">
    <location>
        <begin position="358"/>
        <end position="488"/>
    </location>
</feature>
<dbReference type="Gene3D" id="3.30.70.1320">
    <property type="entry name" value="Multidrug efflux transporter AcrB pore domain like"/>
    <property type="match status" value="1"/>
</dbReference>
<dbReference type="RefSeq" id="WP_377171287.1">
    <property type="nucleotide sequence ID" value="NZ_JBHSMQ010000012.1"/>
</dbReference>
<name>A0ABW0KW96_9BACT</name>
<dbReference type="PROSITE" id="PS50156">
    <property type="entry name" value="SSD"/>
    <property type="match status" value="1"/>
</dbReference>
<dbReference type="InterPro" id="IPR000731">
    <property type="entry name" value="SSD"/>
</dbReference>
<dbReference type="Gene3D" id="3.30.70.1440">
    <property type="entry name" value="Multidrug efflux transporter AcrB pore domain"/>
    <property type="match status" value="1"/>
</dbReference>
<dbReference type="Proteomes" id="UP001596052">
    <property type="component" value="Unassembled WGS sequence"/>
</dbReference>